<keyword evidence="2" id="KW-0812">Transmembrane</keyword>
<evidence type="ECO:0000313" key="4">
    <source>
        <dbReference type="Proteomes" id="UP000593579"/>
    </source>
</evidence>
<gene>
    <name evidence="3" type="ORF">Gogos_003822</name>
</gene>
<feature type="coiled-coil region" evidence="1">
    <location>
        <begin position="52"/>
        <end position="100"/>
    </location>
</feature>
<reference evidence="3 4" key="1">
    <citation type="journal article" date="2019" name="Genome Biol. Evol.">
        <title>Insights into the evolution of the New World diploid cottons (Gossypium, subgenus Houzingenia) based on genome sequencing.</title>
        <authorList>
            <person name="Grover C.E."/>
            <person name="Arick M.A. 2nd"/>
            <person name="Thrash A."/>
            <person name="Conover J.L."/>
            <person name="Sanders W.S."/>
            <person name="Peterson D.G."/>
            <person name="Frelichowski J.E."/>
            <person name="Scheffler J.A."/>
            <person name="Scheffler B.E."/>
            <person name="Wendel J.F."/>
        </authorList>
    </citation>
    <scope>NUCLEOTIDE SEQUENCE [LARGE SCALE GENOMIC DNA]</scope>
    <source>
        <strain evidence="3">5</strain>
        <tissue evidence="3">Leaf</tissue>
    </source>
</reference>
<dbReference type="Proteomes" id="UP000593579">
    <property type="component" value="Unassembled WGS sequence"/>
</dbReference>
<keyword evidence="2" id="KW-1133">Transmembrane helix</keyword>
<keyword evidence="2" id="KW-0472">Membrane</keyword>
<dbReference type="PANTHER" id="PTHR48200">
    <property type="entry name" value="PROTEIN, PUTATIVE-RELATED"/>
    <property type="match status" value="1"/>
</dbReference>
<proteinExistence type="predicted"/>
<dbReference type="PANTHER" id="PTHR48200:SF1">
    <property type="entry name" value="AMINOTRANSFERASE-LIKE PLANT MOBILE DOMAIN-CONTAINING PROTEIN"/>
    <property type="match status" value="1"/>
</dbReference>
<feature type="coiled-coil region" evidence="1">
    <location>
        <begin position="133"/>
        <end position="186"/>
    </location>
</feature>
<dbReference type="OrthoDB" id="1001109at2759"/>
<evidence type="ECO:0000256" key="2">
    <source>
        <dbReference type="SAM" id="Phobius"/>
    </source>
</evidence>
<sequence>MTILQVPLLGIWGAIGYAHLLVLRQYRSRKFIPATPELAQFEFEYKGDNYKKKFLEEEKTQLELDVDVQKLEAEKMRKGKNKAKEDLDSLKINYKKLRLSMRTAGLDTQVREDVLKRDLLENQNENVGLRVWIAELERSLHQYRSRNSAIELNASLNKIEELKGKIEELEATLQNCELCVELFETNNEH</sequence>
<organism evidence="3 4">
    <name type="scientific">Gossypium gossypioides</name>
    <name type="common">Mexican cotton</name>
    <name type="synonym">Selera gossypioides</name>
    <dbReference type="NCBI Taxonomy" id="34282"/>
    <lineage>
        <taxon>Eukaryota</taxon>
        <taxon>Viridiplantae</taxon>
        <taxon>Streptophyta</taxon>
        <taxon>Embryophyta</taxon>
        <taxon>Tracheophyta</taxon>
        <taxon>Spermatophyta</taxon>
        <taxon>Magnoliopsida</taxon>
        <taxon>eudicotyledons</taxon>
        <taxon>Gunneridae</taxon>
        <taxon>Pentapetalae</taxon>
        <taxon>rosids</taxon>
        <taxon>malvids</taxon>
        <taxon>Malvales</taxon>
        <taxon>Malvaceae</taxon>
        <taxon>Malvoideae</taxon>
        <taxon>Gossypium</taxon>
    </lineage>
</organism>
<keyword evidence="4" id="KW-1185">Reference proteome</keyword>
<protein>
    <submittedName>
        <fullName evidence="3">Uncharacterized protein</fullName>
    </submittedName>
</protein>
<keyword evidence="1" id="KW-0175">Coiled coil</keyword>
<accession>A0A7J9CN57</accession>
<feature type="transmembrane region" description="Helical" evidence="2">
    <location>
        <begin position="6"/>
        <end position="23"/>
    </location>
</feature>
<dbReference type="AlphaFoldDB" id="A0A7J9CN57"/>
<comment type="caution">
    <text evidence="3">The sequence shown here is derived from an EMBL/GenBank/DDBJ whole genome shotgun (WGS) entry which is preliminary data.</text>
</comment>
<name>A0A7J9CN57_GOSGO</name>
<evidence type="ECO:0000313" key="3">
    <source>
        <dbReference type="EMBL" id="MBA0749950.1"/>
    </source>
</evidence>
<dbReference type="EMBL" id="JABEZY010000011">
    <property type="protein sequence ID" value="MBA0749950.1"/>
    <property type="molecule type" value="Genomic_DNA"/>
</dbReference>
<evidence type="ECO:0000256" key="1">
    <source>
        <dbReference type="SAM" id="Coils"/>
    </source>
</evidence>